<evidence type="ECO:0000313" key="3">
    <source>
        <dbReference type="Proteomes" id="UP000299102"/>
    </source>
</evidence>
<keyword evidence="3" id="KW-1185">Reference proteome</keyword>
<sequence>MVVEVSPSGVTRGTNHRGTGPQVGRGPASYCTLSVSEAQCTSSGQGCGSKHQTLNWRSTTSETSPEQVHFATLETAVSYKTLRSRTTKSLHHKLPRCS</sequence>
<feature type="region of interest" description="Disordered" evidence="1">
    <location>
        <begin position="1"/>
        <end position="28"/>
    </location>
</feature>
<evidence type="ECO:0000256" key="1">
    <source>
        <dbReference type="SAM" id="MobiDB-lite"/>
    </source>
</evidence>
<proteinExistence type="predicted"/>
<name>A0A4C1SME7_EUMVA</name>
<comment type="caution">
    <text evidence="2">The sequence shown here is derived from an EMBL/GenBank/DDBJ whole genome shotgun (WGS) entry which is preliminary data.</text>
</comment>
<dbReference type="AlphaFoldDB" id="A0A4C1SME7"/>
<reference evidence="2 3" key="1">
    <citation type="journal article" date="2019" name="Commun. Biol.">
        <title>The bagworm genome reveals a unique fibroin gene that provides high tensile strength.</title>
        <authorList>
            <person name="Kono N."/>
            <person name="Nakamura H."/>
            <person name="Ohtoshi R."/>
            <person name="Tomita M."/>
            <person name="Numata K."/>
            <person name="Arakawa K."/>
        </authorList>
    </citation>
    <scope>NUCLEOTIDE SEQUENCE [LARGE SCALE GENOMIC DNA]</scope>
</reference>
<organism evidence="2 3">
    <name type="scientific">Eumeta variegata</name>
    <name type="common">Bagworm moth</name>
    <name type="synonym">Eumeta japonica</name>
    <dbReference type="NCBI Taxonomy" id="151549"/>
    <lineage>
        <taxon>Eukaryota</taxon>
        <taxon>Metazoa</taxon>
        <taxon>Ecdysozoa</taxon>
        <taxon>Arthropoda</taxon>
        <taxon>Hexapoda</taxon>
        <taxon>Insecta</taxon>
        <taxon>Pterygota</taxon>
        <taxon>Neoptera</taxon>
        <taxon>Endopterygota</taxon>
        <taxon>Lepidoptera</taxon>
        <taxon>Glossata</taxon>
        <taxon>Ditrysia</taxon>
        <taxon>Tineoidea</taxon>
        <taxon>Psychidae</taxon>
        <taxon>Oiketicinae</taxon>
        <taxon>Eumeta</taxon>
    </lineage>
</organism>
<dbReference type="EMBL" id="BGZK01003653">
    <property type="protein sequence ID" value="GBP03383.1"/>
    <property type="molecule type" value="Genomic_DNA"/>
</dbReference>
<dbReference type="Proteomes" id="UP000299102">
    <property type="component" value="Unassembled WGS sequence"/>
</dbReference>
<evidence type="ECO:0000313" key="2">
    <source>
        <dbReference type="EMBL" id="GBP03383.1"/>
    </source>
</evidence>
<protein>
    <submittedName>
        <fullName evidence="2">Uncharacterized protein</fullName>
    </submittedName>
</protein>
<gene>
    <name evidence="2" type="ORF">EVAR_90933_1</name>
</gene>
<accession>A0A4C1SME7</accession>
<feature type="compositionally biased region" description="Polar residues" evidence="1">
    <location>
        <begin position="8"/>
        <end position="17"/>
    </location>
</feature>